<name>A0ACB8RQH2_9AGAM</name>
<organism evidence="1 2">
    <name type="scientific">Auriscalpium vulgare</name>
    <dbReference type="NCBI Taxonomy" id="40419"/>
    <lineage>
        <taxon>Eukaryota</taxon>
        <taxon>Fungi</taxon>
        <taxon>Dikarya</taxon>
        <taxon>Basidiomycota</taxon>
        <taxon>Agaricomycotina</taxon>
        <taxon>Agaricomycetes</taxon>
        <taxon>Russulales</taxon>
        <taxon>Auriscalpiaceae</taxon>
        <taxon>Auriscalpium</taxon>
    </lineage>
</organism>
<evidence type="ECO:0000313" key="1">
    <source>
        <dbReference type="EMBL" id="KAI0045886.1"/>
    </source>
</evidence>
<keyword evidence="2" id="KW-1185">Reference proteome</keyword>
<dbReference type="Proteomes" id="UP000814033">
    <property type="component" value="Unassembled WGS sequence"/>
</dbReference>
<reference evidence="1" key="2">
    <citation type="journal article" date="2022" name="New Phytol.">
        <title>Evolutionary transition to the ectomycorrhizal habit in the genomes of a hyperdiverse lineage of mushroom-forming fungi.</title>
        <authorList>
            <person name="Looney B."/>
            <person name="Miyauchi S."/>
            <person name="Morin E."/>
            <person name="Drula E."/>
            <person name="Courty P.E."/>
            <person name="Kohler A."/>
            <person name="Kuo A."/>
            <person name="LaButti K."/>
            <person name="Pangilinan J."/>
            <person name="Lipzen A."/>
            <person name="Riley R."/>
            <person name="Andreopoulos W."/>
            <person name="He G."/>
            <person name="Johnson J."/>
            <person name="Nolan M."/>
            <person name="Tritt A."/>
            <person name="Barry K.W."/>
            <person name="Grigoriev I.V."/>
            <person name="Nagy L.G."/>
            <person name="Hibbett D."/>
            <person name="Henrissat B."/>
            <person name="Matheny P.B."/>
            <person name="Labbe J."/>
            <person name="Martin F.M."/>
        </authorList>
    </citation>
    <scope>NUCLEOTIDE SEQUENCE</scope>
    <source>
        <strain evidence="1">FP105234-sp</strain>
    </source>
</reference>
<sequence length="272" mass="30276">MDMGSEQDTSRLWALLTELMEQLAQHKQATARLHAAATSVKNQAIHSQTGFVLRRYVWSEGFEYEAELERMNAAMSAENLALQHDNKQLTALIRDYETTLESVMSQFRVRAHEVQERELTIIRDFEARIIARETVAQEQQLAASTTFSESLTHVSRLLRQTMRSLGGEDIDTPPPEEEDLGPWDELAASEWALERECELSRLEKENQMLRRLMGEPIEEVQGPGSAGGIGSEDGRVSALPLTSSRGEGATILGGPKGTVGPFGTYKKMRTGG</sequence>
<comment type="caution">
    <text evidence="1">The sequence shown here is derived from an EMBL/GenBank/DDBJ whole genome shotgun (WGS) entry which is preliminary data.</text>
</comment>
<protein>
    <submittedName>
        <fullName evidence="1">Uncharacterized protein</fullName>
    </submittedName>
</protein>
<dbReference type="EMBL" id="MU275939">
    <property type="protein sequence ID" value="KAI0045886.1"/>
    <property type="molecule type" value="Genomic_DNA"/>
</dbReference>
<reference evidence="1" key="1">
    <citation type="submission" date="2021-02" db="EMBL/GenBank/DDBJ databases">
        <authorList>
            <consortium name="DOE Joint Genome Institute"/>
            <person name="Ahrendt S."/>
            <person name="Looney B.P."/>
            <person name="Miyauchi S."/>
            <person name="Morin E."/>
            <person name="Drula E."/>
            <person name="Courty P.E."/>
            <person name="Chicoki N."/>
            <person name="Fauchery L."/>
            <person name="Kohler A."/>
            <person name="Kuo A."/>
            <person name="Labutti K."/>
            <person name="Pangilinan J."/>
            <person name="Lipzen A."/>
            <person name="Riley R."/>
            <person name="Andreopoulos W."/>
            <person name="He G."/>
            <person name="Johnson J."/>
            <person name="Barry K.W."/>
            <person name="Grigoriev I.V."/>
            <person name="Nagy L."/>
            <person name="Hibbett D."/>
            <person name="Henrissat B."/>
            <person name="Matheny P.B."/>
            <person name="Labbe J."/>
            <person name="Martin F."/>
        </authorList>
    </citation>
    <scope>NUCLEOTIDE SEQUENCE</scope>
    <source>
        <strain evidence="1">FP105234-sp</strain>
    </source>
</reference>
<proteinExistence type="predicted"/>
<evidence type="ECO:0000313" key="2">
    <source>
        <dbReference type="Proteomes" id="UP000814033"/>
    </source>
</evidence>
<gene>
    <name evidence="1" type="ORF">FA95DRAFT_1494862</name>
</gene>
<accession>A0ACB8RQH2</accession>